<evidence type="ECO:0000259" key="3">
    <source>
        <dbReference type="Pfam" id="PF13872"/>
    </source>
</evidence>
<proteinExistence type="inferred from homology"/>
<gene>
    <name evidence="5" type="ORF">OMED0936_LOCUS405</name>
</gene>
<dbReference type="Pfam" id="PF13872">
    <property type="entry name" value="AAA_34"/>
    <property type="match status" value="1"/>
</dbReference>
<protein>
    <recommendedName>
        <fullName evidence="6">Helicase ATP-binding domain-containing protein</fullName>
    </recommendedName>
</protein>
<evidence type="ECO:0000256" key="1">
    <source>
        <dbReference type="ARBA" id="ARBA00006992"/>
    </source>
</evidence>
<dbReference type="PANTHER" id="PTHR12706:SF33">
    <property type="entry name" value="PROTEIN WITH HELICASE_C DOMAIN"/>
    <property type="match status" value="1"/>
</dbReference>
<feature type="domain" description="Strawberry notch helicase C" evidence="2">
    <location>
        <begin position="548"/>
        <end position="862"/>
    </location>
</feature>
<dbReference type="GO" id="GO:0006355">
    <property type="term" value="P:regulation of DNA-templated transcription"/>
    <property type="evidence" value="ECO:0007669"/>
    <property type="project" value="InterPro"/>
</dbReference>
<accession>A0A7S0TB36</accession>
<dbReference type="GO" id="GO:0005634">
    <property type="term" value="C:nucleus"/>
    <property type="evidence" value="ECO:0007669"/>
    <property type="project" value="TreeGrafter"/>
</dbReference>
<sequence length="1225" mass="134764">MVDDANVLPGVTAAQKASALEENERTLGAQESVSEVVSEVFSGYVCHSIERGKVHPGDIAEAASLASIELPAAKYPLFDALGAEFVETGKLSKLQLEGVMYACQKHCEFAPDGKRAGFMIGDGAGVGKGRQISGIIIDNYVRGRRNAVWISSSGDLHRDAERDLSDLGSTIKVINSCPELDRETRAFGLSKEYQEGVLFTTYSTLVSKTQKLSRLDQIIRWFGGENAEGVVIFDECHKAKNFSATAETGSKVAAAVIEFQNRCPKARIVYASATGISEVGNMAYLSRLGFWGRGTPFKSADKFIESMKSRGVGFLEMLAMEMKASGKYVSRGLSFRQAEFETETIVLRPDQRKMYDDACDLMQMIRRACIEAVRRTRSDGKGVWGAYWSVHQRFFKLLCISMKVPAVVAKANQALAKGHCVVIGLQTTGEAQDNMAELKIGEDVTQFGFVSTTREMLINFLDTHFPTTYVDAADGSLGDNNVPPDWARENNWKQAGGVQRDSNDNSNEADVEYTGHYHTNAPRKVDEDLVAAKEELISKVVQLDLPPNFLDAMIDELGGPGNVAELTGRSGRVVRRGGKLVYEARGSTTSKKGTSISGDGDVVGVNIAEKNAFMNGEKYVAIISDAASTGISLHACQGVKNDRRRIHITIELPWSADKAIQQLGRTHRSNQTSGPIYVMCSTNIGGERRFVAAVARRLQSLGALTRGDRRAATGIDLSDGNLDSALGRQALKKMYEALVASESNLPNGLTIEGIMSHVSDQDLQDAPIATWHELKSELRSALVELGVQVGLRADGLSVEENELLREIGTGQKDIGDVRKFLNRLLGLNVRTQNIMFAYFAEALEAEIKLAKAEGKYSEGVSDIGGSSIDIDTQSSVILKDPYHGQTLMSTKIYIDRGISFERAVDIFQKGKRHERDGFYKMRRDMYGRAQVVLAMTKPGSRNLFLLWRPNTGASLFEMEYDELRQKYELVDAETAREPWEHVHSMTKNACMHGENCHIRHTMGACHAGQRTVTCTVISGAVVPTWGELERTLDRNAHKFNKADRGMRTVRVVGSDGRKVIGLRYPEELLAIVKEAVELQWAEKFTDPASLALLDEGADDDNMNAILGVEIEAPTPVDPSSMAKCFRKVKTLKDFFGGPKPSKTADVTMMATKNINTVDLTAPPRPFAKKPKTSFFDMTKYEAQKTKKTQTIRGESCCICSMAFPDEWSNERVNAHIDECLSKSTL</sequence>
<organism evidence="5">
    <name type="scientific">Ostreococcus mediterraneus</name>
    <dbReference type="NCBI Taxonomy" id="1486918"/>
    <lineage>
        <taxon>Eukaryota</taxon>
        <taxon>Viridiplantae</taxon>
        <taxon>Chlorophyta</taxon>
        <taxon>Mamiellophyceae</taxon>
        <taxon>Mamiellales</taxon>
        <taxon>Bathycoccaceae</taxon>
        <taxon>Ostreococcus</taxon>
    </lineage>
</organism>
<name>A0A7S0TB36_9CHLO</name>
<dbReference type="Pfam" id="PF25373">
    <property type="entry name" value="SBNO"/>
    <property type="match status" value="1"/>
</dbReference>
<dbReference type="GO" id="GO:0042393">
    <property type="term" value="F:histone binding"/>
    <property type="evidence" value="ECO:0007669"/>
    <property type="project" value="TreeGrafter"/>
</dbReference>
<dbReference type="InterPro" id="IPR027417">
    <property type="entry name" value="P-loop_NTPase"/>
</dbReference>
<evidence type="ECO:0000313" key="5">
    <source>
        <dbReference type="EMBL" id="CAD8727488.1"/>
    </source>
</evidence>
<dbReference type="Gene3D" id="3.40.50.300">
    <property type="entry name" value="P-loop containing nucleotide triphosphate hydrolases"/>
    <property type="match status" value="2"/>
</dbReference>
<reference evidence="5" key="1">
    <citation type="submission" date="2021-01" db="EMBL/GenBank/DDBJ databases">
        <authorList>
            <person name="Corre E."/>
            <person name="Pelletier E."/>
            <person name="Niang G."/>
            <person name="Scheremetjew M."/>
            <person name="Finn R."/>
            <person name="Kale V."/>
            <person name="Holt S."/>
            <person name="Cochrane G."/>
            <person name="Meng A."/>
            <person name="Brown T."/>
            <person name="Cohen L."/>
        </authorList>
    </citation>
    <scope>NUCLEOTIDE SEQUENCE</scope>
    <source>
        <strain evidence="5">Clade-D-RCC2573</strain>
    </source>
</reference>
<dbReference type="GO" id="GO:0031490">
    <property type="term" value="F:chromatin DNA binding"/>
    <property type="evidence" value="ECO:0007669"/>
    <property type="project" value="TreeGrafter"/>
</dbReference>
<dbReference type="Pfam" id="PF13871">
    <property type="entry name" value="Helicase_C_4"/>
    <property type="match status" value="1"/>
</dbReference>
<evidence type="ECO:0000259" key="4">
    <source>
        <dbReference type="Pfam" id="PF25373"/>
    </source>
</evidence>
<dbReference type="EMBL" id="HBFF01000512">
    <property type="protein sequence ID" value="CAD8727488.1"/>
    <property type="molecule type" value="Transcribed_RNA"/>
</dbReference>
<dbReference type="InterPro" id="IPR026741">
    <property type="entry name" value="SNO"/>
</dbReference>
<evidence type="ECO:0008006" key="6">
    <source>
        <dbReference type="Google" id="ProtNLM"/>
    </source>
</evidence>
<dbReference type="PANTHER" id="PTHR12706">
    <property type="entry name" value="STRAWBERRY NOTCH-RELATED"/>
    <property type="match status" value="1"/>
</dbReference>
<feature type="domain" description="Strawberry notch AAA" evidence="3">
    <location>
        <begin position="55"/>
        <end position="356"/>
    </location>
</feature>
<dbReference type="InterPro" id="IPR039187">
    <property type="entry name" value="SNO_AAA"/>
</dbReference>
<evidence type="ECO:0000259" key="2">
    <source>
        <dbReference type="Pfam" id="PF13871"/>
    </source>
</evidence>
<dbReference type="SUPFAM" id="SSF52540">
    <property type="entry name" value="P-loop containing nucleoside triphosphate hydrolases"/>
    <property type="match status" value="2"/>
</dbReference>
<dbReference type="InterPro" id="IPR026937">
    <property type="entry name" value="SBNO_Helicase_C_dom"/>
</dbReference>
<feature type="domain" description="SBNO alpha/beta" evidence="4">
    <location>
        <begin position="898"/>
        <end position="1010"/>
    </location>
</feature>
<comment type="similarity">
    <text evidence="1">Belongs to the SBNO family.</text>
</comment>
<dbReference type="InterPro" id="IPR057332">
    <property type="entry name" value="SBNO_a/b_dom"/>
</dbReference>
<dbReference type="AlphaFoldDB" id="A0A7S0TB36"/>